<dbReference type="AlphaFoldDB" id="A0A433D2S3"/>
<reference evidence="2 3" key="1">
    <citation type="journal article" date="2018" name="New Phytol.">
        <title>Phylogenomics of Endogonaceae and evolution of mycorrhizas within Mucoromycota.</title>
        <authorList>
            <person name="Chang Y."/>
            <person name="Desiro A."/>
            <person name="Na H."/>
            <person name="Sandor L."/>
            <person name="Lipzen A."/>
            <person name="Clum A."/>
            <person name="Barry K."/>
            <person name="Grigoriev I.V."/>
            <person name="Martin F.M."/>
            <person name="Stajich J.E."/>
            <person name="Smith M.E."/>
            <person name="Bonito G."/>
            <person name="Spatafora J.W."/>
        </authorList>
    </citation>
    <scope>NUCLEOTIDE SEQUENCE [LARGE SCALE GENOMIC DNA]</scope>
    <source>
        <strain evidence="2 3">GMNB39</strain>
    </source>
</reference>
<sequence length="264" mass="28871">QHQPRTCLCDFCWPFDAHCCCDRAHLAFGGADPAALRPVRPPCGTLDYQETIRTISLHFGMAAGMKVEIVIVSEDMAVQGKRQVDGKEGTIGTTLVHKVAGALATKEFATRLSTSRRTPRPSAFIWTIATSLVPAVFASLANSEQENLLDTTLGTTLDSTDSHRVLDTTDSHRFDFTESYYLSTTLSSAWRPVKELSPSTSKPRRPSSYAVAEHIIAAEPDTAFYDTVATGGMYSTPLSLFDIVYDNFYGVITSFEGLDVIDSI</sequence>
<protein>
    <recommendedName>
        <fullName evidence="1">DhaK domain-containing protein</fullName>
    </recommendedName>
</protein>
<accession>A0A433D2S3</accession>
<feature type="non-terminal residue" evidence="2">
    <location>
        <position position="1"/>
    </location>
</feature>
<evidence type="ECO:0000259" key="1">
    <source>
        <dbReference type="Pfam" id="PF02733"/>
    </source>
</evidence>
<gene>
    <name evidence="2" type="ORF">BC936DRAFT_148566</name>
</gene>
<organism evidence="2 3">
    <name type="scientific">Jimgerdemannia flammicorona</name>
    <dbReference type="NCBI Taxonomy" id="994334"/>
    <lineage>
        <taxon>Eukaryota</taxon>
        <taxon>Fungi</taxon>
        <taxon>Fungi incertae sedis</taxon>
        <taxon>Mucoromycota</taxon>
        <taxon>Mucoromycotina</taxon>
        <taxon>Endogonomycetes</taxon>
        <taxon>Endogonales</taxon>
        <taxon>Endogonaceae</taxon>
        <taxon>Jimgerdemannia</taxon>
    </lineage>
</organism>
<name>A0A433D2S3_9FUNG</name>
<dbReference type="SUPFAM" id="SSF82549">
    <property type="entry name" value="DAK1/DegV-like"/>
    <property type="match status" value="1"/>
</dbReference>
<dbReference type="Proteomes" id="UP000268093">
    <property type="component" value="Unassembled WGS sequence"/>
</dbReference>
<evidence type="ECO:0000313" key="3">
    <source>
        <dbReference type="Proteomes" id="UP000268093"/>
    </source>
</evidence>
<evidence type="ECO:0000313" key="2">
    <source>
        <dbReference type="EMBL" id="RUP45138.1"/>
    </source>
</evidence>
<dbReference type="EMBL" id="RBNI01007730">
    <property type="protein sequence ID" value="RUP45138.1"/>
    <property type="molecule type" value="Genomic_DNA"/>
</dbReference>
<dbReference type="GO" id="GO:0004371">
    <property type="term" value="F:glycerone kinase activity"/>
    <property type="evidence" value="ECO:0007669"/>
    <property type="project" value="InterPro"/>
</dbReference>
<feature type="domain" description="DhaK" evidence="1">
    <location>
        <begin position="59"/>
        <end position="107"/>
    </location>
</feature>
<dbReference type="Gene3D" id="3.40.50.10440">
    <property type="entry name" value="Dihydroxyacetone kinase, domain 1"/>
    <property type="match status" value="1"/>
</dbReference>
<dbReference type="OrthoDB" id="1724672at2759"/>
<dbReference type="GO" id="GO:0006071">
    <property type="term" value="P:glycerol metabolic process"/>
    <property type="evidence" value="ECO:0007669"/>
    <property type="project" value="InterPro"/>
</dbReference>
<dbReference type="Pfam" id="PF02733">
    <property type="entry name" value="Dak1"/>
    <property type="match status" value="1"/>
</dbReference>
<proteinExistence type="predicted"/>
<dbReference type="InterPro" id="IPR004006">
    <property type="entry name" value="DhaK_dom"/>
</dbReference>
<comment type="caution">
    <text evidence="2">The sequence shown here is derived from an EMBL/GenBank/DDBJ whole genome shotgun (WGS) entry which is preliminary data.</text>
</comment>
<keyword evidence="3" id="KW-1185">Reference proteome</keyword>